<name>A0A2S5BIS7_9BASI</name>
<proteinExistence type="predicted"/>
<dbReference type="Proteomes" id="UP000237144">
    <property type="component" value="Unassembled WGS sequence"/>
</dbReference>
<dbReference type="InterPro" id="IPR019140">
    <property type="entry name" value="MCM_complex-bd"/>
</dbReference>
<keyword evidence="5" id="KW-1185">Reference proteome</keyword>
<comment type="subcellular location">
    <subcellularLocation>
        <location evidence="1">Nucleus</location>
    </subcellularLocation>
</comment>
<dbReference type="GO" id="GO:0005634">
    <property type="term" value="C:nucleus"/>
    <property type="evidence" value="ECO:0007669"/>
    <property type="project" value="UniProtKB-SubCell"/>
</dbReference>
<dbReference type="GO" id="GO:0006261">
    <property type="term" value="P:DNA-templated DNA replication"/>
    <property type="evidence" value="ECO:0007669"/>
    <property type="project" value="TreeGrafter"/>
</dbReference>
<keyword evidence="2" id="KW-0539">Nucleus</keyword>
<evidence type="ECO:0000256" key="2">
    <source>
        <dbReference type="ARBA" id="ARBA00023242"/>
    </source>
</evidence>
<sequence length="542" mass="58452">MLADLDLALKRPTELIERLYAEHGSPEGFEQTVSDRFSTLLQDGAALGEVVTLGAATKTYSLPPAGTLVKFRGMVQDTGLGGELYPGSNADGSKLYMYGMEEGASDISPDDYSKLRERQLFYVISVPGETAWAKEKLDSRGTSSSLSLESLKLDGEAGYLSADLPNKNPIPSEPSFGLVAKVYGDGDASLKTTDVREFVGIFGSTSWSTGLEDLTGAEASESAMTVPALHVLYSSPVPQPARAPLPESSESKQAVRDELVEYLAASFGGDRDAAEWLLLALIARIHTRHATGMALGSLSLNLALPDGFESDLASPVASLVPAATTLALTIDSLNDVKTRLAPRSREETLDAGQLQLASGTAVVVDLRKLGEGKLQDTGVRNLRHLATAITQQKVSYEFPYSSFELDTDLNFVLLSEGKAVLPTDCVVYVRPEASGVERPKIDEAKLDRFRSYISTMKHAPFSIPAEMSEVIQSDFVERRQASQGGEAMTQDDLLFRMTAARLLALSYGETALSQEAWRRTADLDDRRKERMPVPPAEAAASA</sequence>
<protein>
    <recommendedName>
        <fullName evidence="6">Mini-chromosome maintenance complex-binding protein</fullName>
    </recommendedName>
</protein>
<dbReference type="EMBL" id="PJQD01000002">
    <property type="protein sequence ID" value="POY76677.1"/>
    <property type="molecule type" value="Genomic_DNA"/>
</dbReference>
<dbReference type="GO" id="GO:0003682">
    <property type="term" value="F:chromatin binding"/>
    <property type="evidence" value="ECO:0007669"/>
    <property type="project" value="TreeGrafter"/>
</dbReference>
<accession>A0A2S5BIS7</accession>
<evidence type="ECO:0008006" key="6">
    <source>
        <dbReference type="Google" id="ProtNLM"/>
    </source>
</evidence>
<dbReference type="PANTHER" id="PTHR13489">
    <property type="entry name" value="MINI-CHROMOSOME MAINTENANCE COMPLEX-BINDING PROTEIN"/>
    <property type="match status" value="1"/>
</dbReference>
<dbReference type="Pfam" id="PF09739">
    <property type="entry name" value="MCM_bind"/>
    <property type="match status" value="2"/>
</dbReference>
<evidence type="ECO:0000313" key="5">
    <source>
        <dbReference type="Proteomes" id="UP000237144"/>
    </source>
</evidence>
<dbReference type="OrthoDB" id="329666at2759"/>
<evidence type="ECO:0000313" key="4">
    <source>
        <dbReference type="EMBL" id="POY76677.1"/>
    </source>
</evidence>
<dbReference type="AlphaFoldDB" id="A0A2S5BIS7"/>
<feature type="region of interest" description="Disordered" evidence="3">
    <location>
        <begin position="523"/>
        <end position="542"/>
    </location>
</feature>
<dbReference type="STRING" id="741276.A0A2S5BIS7"/>
<gene>
    <name evidence="4" type="ORF">BMF94_0269</name>
</gene>
<reference evidence="4 5" key="1">
    <citation type="journal article" date="2018" name="Front. Microbiol.">
        <title>Prospects for Fungal Bioremediation of Acidic Radioactive Waste Sites: Characterization and Genome Sequence of Rhodotorula taiwanensis MD1149.</title>
        <authorList>
            <person name="Tkavc R."/>
            <person name="Matrosova V.Y."/>
            <person name="Grichenko O.E."/>
            <person name="Gostincar C."/>
            <person name="Volpe R.P."/>
            <person name="Klimenkova P."/>
            <person name="Gaidamakova E.K."/>
            <person name="Zhou C.E."/>
            <person name="Stewart B.J."/>
            <person name="Lyman M.G."/>
            <person name="Malfatti S.A."/>
            <person name="Rubinfeld B."/>
            <person name="Courtot M."/>
            <person name="Singh J."/>
            <person name="Dalgard C.L."/>
            <person name="Hamilton T."/>
            <person name="Frey K.G."/>
            <person name="Gunde-Cimerman N."/>
            <person name="Dugan L."/>
            <person name="Daly M.J."/>
        </authorList>
    </citation>
    <scope>NUCLEOTIDE SEQUENCE [LARGE SCALE GENOMIC DNA]</scope>
    <source>
        <strain evidence="4 5">MD1149</strain>
    </source>
</reference>
<organism evidence="4 5">
    <name type="scientific">Rhodotorula taiwanensis</name>
    <dbReference type="NCBI Taxonomy" id="741276"/>
    <lineage>
        <taxon>Eukaryota</taxon>
        <taxon>Fungi</taxon>
        <taxon>Dikarya</taxon>
        <taxon>Basidiomycota</taxon>
        <taxon>Pucciniomycotina</taxon>
        <taxon>Microbotryomycetes</taxon>
        <taxon>Sporidiobolales</taxon>
        <taxon>Sporidiobolaceae</taxon>
        <taxon>Rhodotorula</taxon>
    </lineage>
</organism>
<evidence type="ECO:0000256" key="3">
    <source>
        <dbReference type="SAM" id="MobiDB-lite"/>
    </source>
</evidence>
<comment type="caution">
    <text evidence="4">The sequence shown here is derived from an EMBL/GenBank/DDBJ whole genome shotgun (WGS) entry which is preliminary data.</text>
</comment>
<evidence type="ECO:0000256" key="1">
    <source>
        <dbReference type="ARBA" id="ARBA00004123"/>
    </source>
</evidence>
<dbReference type="PANTHER" id="PTHR13489:SF0">
    <property type="entry name" value="MINI-CHROMOSOME MAINTENANCE COMPLEX-BINDING PROTEIN"/>
    <property type="match status" value="1"/>
</dbReference>